<dbReference type="GeneID" id="64661722"/>
<name>A0AAD4DPB7_9AGAM</name>
<feature type="compositionally biased region" description="Polar residues" evidence="1">
    <location>
        <begin position="25"/>
        <end position="40"/>
    </location>
</feature>
<dbReference type="InterPro" id="IPR045341">
    <property type="entry name" value="DUF6532"/>
</dbReference>
<evidence type="ECO:0000259" key="2">
    <source>
        <dbReference type="Pfam" id="PF20149"/>
    </source>
</evidence>
<dbReference type="EMBL" id="JABBWK010000193">
    <property type="protein sequence ID" value="KAG1887897.1"/>
    <property type="molecule type" value="Genomic_DNA"/>
</dbReference>
<sequence length="449" mass="49650">MQGTGRGTNTKRKSKATVPKPSRGSGLNPSGQPANDQLNIPSERLRMPDNMFDPYDRGGGGQGSHSGSIPPHFTLGDDGNFDIDALYGQAGRQTLTDALRSDPYTDADLPMSRWTGHAPDRGRGEIPSSDVVHTTGPARTVRRVTRQVSMPSTPYAVPRTLVSSDAQSPVAIEVRAGPSVMEPSSSSQPQDITPTKEVRQQIVCKAKHGVVGWLFTKYAMSQTAADRKRLIKKAILDAVPRIFSSTVSFNSLVTKEQYRSVSQALTNARGKIIDIARSGVPHAYELYRPSGYTERTPTQYRVHIATTLTRTGSLTVMHSHHFDPDGNIHVHSHFDHSFIKHVVIRFIWYLRHETFLGESPLTKINYIIAIAVAAVYCVLQEQRMPMPSIDPFTGLVHYNKFVEVIAVLDGLDGEDKKALESFKLDMLEVGPSQMRTNIEADDDDDLLYE</sequence>
<evidence type="ECO:0000313" key="5">
    <source>
        <dbReference type="Proteomes" id="UP001195769"/>
    </source>
</evidence>
<dbReference type="EMBL" id="JABBWK010000041">
    <property type="protein sequence ID" value="KAG1898241.1"/>
    <property type="molecule type" value="Genomic_DNA"/>
</dbReference>
<dbReference type="AlphaFoldDB" id="A0AAD4DPB7"/>
<accession>A0AAD4DPB7</accession>
<dbReference type="Proteomes" id="UP001195769">
    <property type="component" value="Unassembled WGS sequence"/>
</dbReference>
<dbReference type="RefSeq" id="XP_041223817.1">
    <property type="nucleotide sequence ID" value="XM_041367424.1"/>
</dbReference>
<evidence type="ECO:0000256" key="1">
    <source>
        <dbReference type="SAM" id="MobiDB-lite"/>
    </source>
</evidence>
<evidence type="ECO:0000313" key="4">
    <source>
        <dbReference type="EMBL" id="KAG1898241.1"/>
    </source>
</evidence>
<evidence type="ECO:0000313" key="3">
    <source>
        <dbReference type="EMBL" id="KAG1887897.1"/>
    </source>
</evidence>
<keyword evidence="5" id="KW-1185">Reference proteome</keyword>
<proteinExistence type="predicted"/>
<dbReference type="Pfam" id="PF20149">
    <property type="entry name" value="DUF6532"/>
    <property type="match status" value="1"/>
</dbReference>
<reference evidence="3" key="1">
    <citation type="journal article" date="2020" name="New Phytol.">
        <title>Comparative genomics reveals dynamic genome evolution in host specialist ectomycorrhizal fungi.</title>
        <authorList>
            <person name="Lofgren L.A."/>
            <person name="Nguyen N.H."/>
            <person name="Vilgalys R."/>
            <person name="Ruytinx J."/>
            <person name="Liao H.L."/>
            <person name="Branco S."/>
            <person name="Kuo A."/>
            <person name="LaButti K."/>
            <person name="Lipzen A."/>
            <person name="Andreopoulos W."/>
            <person name="Pangilinan J."/>
            <person name="Riley R."/>
            <person name="Hundley H."/>
            <person name="Na H."/>
            <person name="Barry K."/>
            <person name="Grigoriev I.V."/>
            <person name="Stajich J.E."/>
            <person name="Kennedy P.G."/>
        </authorList>
    </citation>
    <scope>NUCLEOTIDE SEQUENCE</scope>
    <source>
        <strain evidence="3">FC203</strain>
    </source>
</reference>
<feature type="region of interest" description="Disordered" evidence="1">
    <location>
        <begin position="110"/>
        <end position="133"/>
    </location>
</feature>
<protein>
    <recommendedName>
        <fullName evidence="2">DUF6532 domain-containing protein</fullName>
    </recommendedName>
</protein>
<comment type="caution">
    <text evidence="3">The sequence shown here is derived from an EMBL/GenBank/DDBJ whole genome shotgun (WGS) entry which is preliminary data.</text>
</comment>
<feature type="region of interest" description="Disordered" evidence="1">
    <location>
        <begin position="1"/>
        <end position="65"/>
    </location>
</feature>
<organism evidence="3 5">
    <name type="scientific">Suillus fuscotomentosus</name>
    <dbReference type="NCBI Taxonomy" id="1912939"/>
    <lineage>
        <taxon>Eukaryota</taxon>
        <taxon>Fungi</taxon>
        <taxon>Dikarya</taxon>
        <taxon>Basidiomycota</taxon>
        <taxon>Agaricomycotina</taxon>
        <taxon>Agaricomycetes</taxon>
        <taxon>Agaricomycetidae</taxon>
        <taxon>Boletales</taxon>
        <taxon>Suillineae</taxon>
        <taxon>Suillaceae</taxon>
        <taxon>Suillus</taxon>
    </lineage>
</organism>
<gene>
    <name evidence="4" type="ORF">F5891DRAFT_1191226</name>
    <name evidence="3" type="ORF">F5891DRAFT_1199554</name>
</gene>
<feature type="domain" description="DUF6532" evidence="2">
    <location>
        <begin position="224"/>
        <end position="399"/>
    </location>
</feature>